<dbReference type="SUPFAM" id="SSF81383">
    <property type="entry name" value="F-box domain"/>
    <property type="match status" value="1"/>
</dbReference>
<keyword evidence="3" id="KW-1185">Reference proteome</keyword>
<organism evidence="2 3">
    <name type="scientific">Clonostachys rhizophaga</name>
    <dbReference type="NCBI Taxonomy" id="160324"/>
    <lineage>
        <taxon>Eukaryota</taxon>
        <taxon>Fungi</taxon>
        <taxon>Dikarya</taxon>
        <taxon>Ascomycota</taxon>
        <taxon>Pezizomycotina</taxon>
        <taxon>Sordariomycetes</taxon>
        <taxon>Hypocreomycetidae</taxon>
        <taxon>Hypocreales</taxon>
        <taxon>Bionectriaceae</taxon>
        <taxon>Clonostachys</taxon>
    </lineage>
</organism>
<evidence type="ECO:0000313" key="2">
    <source>
        <dbReference type="EMBL" id="CAH0023525.1"/>
    </source>
</evidence>
<dbReference type="EMBL" id="CABFNQ020000692">
    <property type="protein sequence ID" value="CAH0023525.1"/>
    <property type="molecule type" value="Genomic_DNA"/>
</dbReference>
<dbReference type="PROSITE" id="PS50181">
    <property type="entry name" value="FBOX"/>
    <property type="match status" value="1"/>
</dbReference>
<feature type="domain" description="F-box" evidence="1">
    <location>
        <begin position="17"/>
        <end position="64"/>
    </location>
</feature>
<dbReference type="Proteomes" id="UP000696573">
    <property type="component" value="Unassembled WGS sequence"/>
</dbReference>
<dbReference type="AlphaFoldDB" id="A0A9N9VGF6"/>
<accession>A0A9N9VGF6</accession>
<dbReference type="OrthoDB" id="3759773at2759"/>
<dbReference type="InterPro" id="IPR001810">
    <property type="entry name" value="F-box_dom"/>
</dbReference>
<gene>
    <name evidence="2" type="ORF">CRHIZ90672A_00010969</name>
</gene>
<dbReference type="Pfam" id="PF12937">
    <property type="entry name" value="F-box-like"/>
    <property type="match status" value="1"/>
</dbReference>
<proteinExistence type="predicted"/>
<protein>
    <recommendedName>
        <fullName evidence="1">F-box domain-containing protein</fullName>
    </recommendedName>
</protein>
<name>A0A9N9VGF6_9HYPO</name>
<reference evidence="2" key="1">
    <citation type="submission" date="2021-10" db="EMBL/GenBank/DDBJ databases">
        <authorList>
            <person name="Piombo E."/>
        </authorList>
    </citation>
    <scope>NUCLEOTIDE SEQUENCE</scope>
</reference>
<sequence>MPLSAIYAWFRQSKPRPTGLLDLPNELLIKIASLVDHRAIPALRLVCRRFDPVASPFLTLTIQVKQTQESLDDVQRLLERPHVASGIRAIYVHLRHRFSPLALDKSLFVQIFEDNVLPTRRYCCTVEEGRDHFMSDDYRWEKWPHMQVDKARPNDAKEKYEQLLLSAYEIYKKEYYETSRIVSERSLILALAKLVSFTKSPVALKFRRRTRLDCEESPHPESDLLNYLGSTNCLLALPTKYRKLLEVDVALHDGIIWDLPIALHQAGCIVDALRLAGVLNIMGDAVLFADALSPSNDSKKLNELRQALQNLTKFEIMRLVRMGMGQGDNPGLNHFAEPPVERLMFGDLLRTCLSGPGIERIRLWGESWARWGTWADPSRHEAIEDELTPVLK</sequence>
<comment type="caution">
    <text evidence="2">The sequence shown here is derived from an EMBL/GenBank/DDBJ whole genome shotgun (WGS) entry which is preliminary data.</text>
</comment>
<evidence type="ECO:0000259" key="1">
    <source>
        <dbReference type="PROSITE" id="PS50181"/>
    </source>
</evidence>
<evidence type="ECO:0000313" key="3">
    <source>
        <dbReference type="Proteomes" id="UP000696573"/>
    </source>
</evidence>
<dbReference type="InterPro" id="IPR036047">
    <property type="entry name" value="F-box-like_dom_sf"/>
</dbReference>